<protein>
    <submittedName>
        <fullName evidence="1">Uncharacterized protein</fullName>
    </submittedName>
</protein>
<dbReference type="EMBL" id="JAFIRN010000002">
    <property type="protein sequence ID" value="KAG5854966.1"/>
    <property type="molecule type" value="Genomic_DNA"/>
</dbReference>
<organism evidence="1 2">
    <name type="scientific">Anguilla anguilla</name>
    <name type="common">European freshwater eel</name>
    <name type="synonym">Muraena anguilla</name>
    <dbReference type="NCBI Taxonomy" id="7936"/>
    <lineage>
        <taxon>Eukaryota</taxon>
        <taxon>Metazoa</taxon>
        <taxon>Chordata</taxon>
        <taxon>Craniata</taxon>
        <taxon>Vertebrata</taxon>
        <taxon>Euteleostomi</taxon>
        <taxon>Actinopterygii</taxon>
        <taxon>Neopterygii</taxon>
        <taxon>Teleostei</taxon>
        <taxon>Anguilliformes</taxon>
        <taxon>Anguillidae</taxon>
        <taxon>Anguilla</taxon>
    </lineage>
</organism>
<name>A0A9D3S7W2_ANGAN</name>
<sequence>MKIEPKWDHGEFHGVIRVLSVGETPHHVGSCTVPSKLKGDAKCGAMDTLVNPSALPHWSKPVPSLYGYITLDQPASRRVSVYCSLRHPHSRHWLITCPVLWVIIFCSSVTQLCKKKRGKECYANAMESCWVEVWGGPCWAAMGCRATVRQSAGPYRCSPELTGAKVHLRDYRTYSSTGQRCSHERSQ</sequence>
<keyword evidence="2" id="KW-1185">Reference proteome</keyword>
<evidence type="ECO:0000313" key="1">
    <source>
        <dbReference type="EMBL" id="KAG5854966.1"/>
    </source>
</evidence>
<dbReference type="Proteomes" id="UP001044222">
    <property type="component" value="Unassembled WGS sequence"/>
</dbReference>
<proteinExistence type="predicted"/>
<comment type="caution">
    <text evidence="1">The sequence shown here is derived from an EMBL/GenBank/DDBJ whole genome shotgun (WGS) entry which is preliminary data.</text>
</comment>
<reference evidence="1" key="1">
    <citation type="submission" date="2021-01" db="EMBL/GenBank/DDBJ databases">
        <title>A chromosome-scale assembly of European eel, Anguilla anguilla.</title>
        <authorList>
            <person name="Henkel C."/>
            <person name="Jong-Raadsen S.A."/>
            <person name="Dufour S."/>
            <person name="Weltzien F.-A."/>
            <person name="Palstra A.P."/>
            <person name="Pelster B."/>
            <person name="Spaink H.P."/>
            <person name="Van Den Thillart G.E."/>
            <person name="Jansen H."/>
            <person name="Zahm M."/>
            <person name="Klopp C."/>
            <person name="Cedric C."/>
            <person name="Louis A."/>
            <person name="Berthelot C."/>
            <person name="Parey E."/>
            <person name="Roest Crollius H."/>
            <person name="Montfort J."/>
            <person name="Robinson-Rechavi M."/>
            <person name="Bucao C."/>
            <person name="Bouchez O."/>
            <person name="Gislard M."/>
            <person name="Lluch J."/>
            <person name="Milhes M."/>
            <person name="Lampietro C."/>
            <person name="Lopez Roques C."/>
            <person name="Donnadieu C."/>
            <person name="Braasch I."/>
            <person name="Desvignes T."/>
            <person name="Postlethwait J."/>
            <person name="Bobe J."/>
            <person name="Guiguen Y."/>
            <person name="Dirks R."/>
        </authorList>
    </citation>
    <scope>NUCLEOTIDE SEQUENCE</scope>
    <source>
        <strain evidence="1">Tag_6206</strain>
        <tissue evidence="1">Liver</tissue>
    </source>
</reference>
<dbReference type="AlphaFoldDB" id="A0A9D3S7W2"/>
<evidence type="ECO:0000313" key="2">
    <source>
        <dbReference type="Proteomes" id="UP001044222"/>
    </source>
</evidence>
<gene>
    <name evidence="1" type="ORF">ANANG_G00043680</name>
</gene>
<accession>A0A9D3S7W2</accession>